<dbReference type="Proteomes" id="UP001500200">
    <property type="component" value="Unassembled WGS sequence"/>
</dbReference>
<evidence type="ECO:0000313" key="2">
    <source>
        <dbReference type="Proteomes" id="UP001500200"/>
    </source>
</evidence>
<evidence type="ECO:0000313" key="1">
    <source>
        <dbReference type="EMBL" id="GAA5195693.1"/>
    </source>
</evidence>
<sequence length="80" mass="8675">MVRISDFWRLMDDEFGAGYSRVLSSSLVLAGVGGRTADDALAAGYSPRDVWLALCDVQDVPPERRLGRDIKPADKGSGTF</sequence>
<dbReference type="EMBL" id="BAABKK010000015">
    <property type="protein sequence ID" value="GAA5195693.1"/>
    <property type="molecule type" value="Genomic_DNA"/>
</dbReference>
<protein>
    <submittedName>
        <fullName evidence="1">DUF3046 domain-containing protein</fullName>
    </submittedName>
</protein>
<proteinExistence type="predicted"/>
<dbReference type="Pfam" id="PF11248">
    <property type="entry name" value="DUF3046"/>
    <property type="match status" value="1"/>
</dbReference>
<name>A0ABP9SJD9_9MICC</name>
<accession>A0ABP9SJD9</accession>
<gene>
    <name evidence="1" type="ORF">GCM10023346_26350</name>
</gene>
<keyword evidence="2" id="KW-1185">Reference proteome</keyword>
<comment type="caution">
    <text evidence="1">The sequence shown here is derived from an EMBL/GenBank/DDBJ whole genome shotgun (WGS) entry which is preliminary data.</text>
</comment>
<dbReference type="InterPro" id="IPR021408">
    <property type="entry name" value="DUF3046"/>
</dbReference>
<organism evidence="1 2">
    <name type="scientific">Arthrobacter gyeryongensis</name>
    <dbReference type="NCBI Taxonomy" id="1650592"/>
    <lineage>
        <taxon>Bacteria</taxon>
        <taxon>Bacillati</taxon>
        <taxon>Actinomycetota</taxon>
        <taxon>Actinomycetes</taxon>
        <taxon>Micrococcales</taxon>
        <taxon>Micrococcaceae</taxon>
        <taxon>Arthrobacter</taxon>
    </lineage>
</organism>
<reference evidence="2" key="1">
    <citation type="journal article" date="2019" name="Int. J. Syst. Evol. Microbiol.">
        <title>The Global Catalogue of Microorganisms (GCM) 10K type strain sequencing project: providing services to taxonomists for standard genome sequencing and annotation.</title>
        <authorList>
            <consortium name="The Broad Institute Genomics Platform"/>
            <consortium name="The Broad Institute Genome Sequencing Center for Infectious Disease"/>
            <person name="Wu L."/>
            <person name="Ma J."/>
        </authorList>
    </citation>
    <scope>NUCLEOTIDE SEQUENCE [LARGE SCALE GENOMIC DNA]</scope>
    <source>
        <strain evidence="2">JCM 18514</strain>
    </source>
</reference>